<evidence type="ECO:0000256" key="4">
    <source>
        <dbReference type="ARBA" id="ARBA00023235"/>
    </source>
</evidence>
<dbReference type="CDD" id="cd02573">
    <property type="entry name" value="PseudoU_synth_EcTruB"/>
    <property type="match status" value="1"/>
</dbReference>
<dbReference type="SUPFAM" id="SSF55120">
    <property type="entry name" value="Pseudouridine synthase"/>
    <property type="match status" value="1"/>
</dbReference>
<dbReference type="EMBL" id="QKYV01000001">
    <property type="protein sequence ID" value="PZW43848.1"/>
    <property type="molecule type" value="Genomic_DNA"/>
</dbReference>
<name>A0A2W7ICL9_9FLAO</name>
<gene>
    <name evidence="5" type="primary">truB</name>
    <name evidence="8" type="ORF">LX95_00174</name>
</gene>
<dbReference type="PANTHER" id="PTHR13767:SF2">
    <property type="entry name" value="PSEUDOURIDYLATE SYNTHASE TRUB1"/>
    <property type="match status" value="1"/>
</dbReference>
<comment type="function">
    <text evidence="5">Responsible for synthesis of pseudouridine from uracil-55 in the psi GC loop of transfer RNAs.</text>
</comment>
<dbReference type="Gene3D" id="3.30.2350.10">
    <property type="entry name" value="Pseudouridine synthase"/>
    <property type="match status" value="1"/>
</dbReference>
<keyword evidence="4 5" id="KW-0413">Isomerase</keyword>
<evidence type="ECO:0000259" key="6">
    <source>
        <dbReference type="Pfam" id="PF01509"/>
    </source>
</evidence>
<accession>A0A2W7ICL9</accession>
<evidence type="ECO:0000256" key="5">
    <source>
        <dbReference type="HAMAP-Rule" id="MF_01080"/>
    </source>
</evidence>
<dbReference type="NCBIfam" id="TIGR00431">
    <property type="entry name" value="TruB"/>
    <property type="match status" value="1"/>
</dbReference>
<dbReference type="InterPro" id="IPR032819">
    <property type="entry name" value="TruB_C"/>
</dbReference>
<dbReference type="InterPro" id="IPR020103">
    <property type="entry name" value="PsdUridine_synth_cat_dom_sf"/>
</dbReference>
<organism evidence="8 9">
    <name type="scientific">Mesonia algae</name>
    <dbReference type="NCBI Taxonomy" id="213248"/>
    <lineage>
        <taxon>Bacteria</taxon>
        <taxon>Pseudomonadati</taxon>
        <taxon>Bacteroidota</taxon>
        <taxon>Flavobacteriia</taxon>
        <taxon>Flavobacteriales</taxon>
        <taxon>Flavobacteriaceae</taxon>
        <taxon>Mesonia</taxon>
    </lineage>
</organism>
<dbReference type="PANTHER" id="PTHR13767">
    <property type="entry name" value="TRNA-PSEUDOURIDINE SYNTHASE"/>
    <property type="match status" value="1"/>
</dbReference>
<comment type="similarity">
    <text evidence="2 5">Belongs to the pseudouridine synthase TruB family. Type 1 subfamily.</text>
</comment>
<dbReference type="AlphaFoldDB" id="A0A2W7ICL9"/>
<evidence type="ECO:0000313" key="8">
    <source>
        <dbReference type="EMBL" id="PZW43848.1"/>
    </source>
</evidence>
<evidence type="ECO:0000256" key="3">
    <source>
        <dbReference type="ARBA" id="ARBA00022694"/>
    </source>
</evidence>
<comment type="caution">
    <text evidence="8">The sequence shown here is derived from an EMBL/GenBank/DDBJ whole genome shotgun (WGS) entry which is preliminary data.</text>
</comment>
<dbReference type="RefSeq" id="WP_111539534.1">
    <property type="nucleotide sequence ID" value="NZ_QKYV01000001.1"/>
</dbReference>
<sequence>MDNFTAEDFKNGQILLFDKPLEWTSFQLVNKVRWLIRSHCGIKKIKVGHAGTLDPLATGLLIICTGKFTKRIQELQGQEKEYTGTFTLGATTPSYDLETEVDNTFPIDHLNEEVLNNAIPQFLGEIEQYPPVFSALKKEGKRLYEYARKGEEVKIDSRKVSISSFTLTRIDLPEVDFQVSCSKGTYIRSLAHDFGKAVESGGHLSALRRIKIGDFNVNDSYDLDRFIATLPPKSPRE</sequence>
<dbReference type="GO" id="GO:0160148">
    <property type="term" value="F:tRNA pseudouridine(55) synthase activity"/>
    <property type="evidence" value="ECO:0007669"/>
    <property type="project" value="UniProtKB-EC"/>
</dbReference>
<feature type="active site" description="Nucleophile" evidence="5">
    <location>
        <position position="54"/>
    </location>
</feature>
<comment type="catalytic activity">
    <reaction evidence="1 5">
        <text>uridine(55) in tRNA = pseudouridine(55) in tRNA</text>
        <dbReference type="Rhea" id="RHEA:42532"/>
        <dbReference type="Rhea" id="RHEA-COMP:10101"/>
        <dbReference type="Rhea" id="RHEA-COMP:10102"/>
        <dbReference type="ChEBI" id="CHEBI:65314"/>
        <dbReference type="ChEBI" id="CHEBI:65315"/>
        <dbReference type="EC" id="5.4.99.25"/>
    </reaction>
</comment>
<feature type="domain" description="tRNA pseudouridylate synthase B C-terminal" evidence="7">
    <location>
        <begin position="188"/>
        <end position="226"/>
    </location>
</feature>
<feature type="domain" description="Pseudouridine synthase II N-terminal" evidence="6">
    <location>
        <begin position="44"/>
        <end position="187"/>
    </location>
</feature>
<dbReference type="EC" id="5.4.99.25" evidence="5"/>
<dbReference type="Pfam" id="PF16198">
    <property type="entry name" value="TruB_C_2"/>
    <property type="match status" value="1"/>
</dbReference>
<dbReference type="GO" id="GO:1990481">
    <property type="term" value="P:mRNA pseudouridine synthesis"/>
    <property type="evidence" value="ECO:0007669"/>
    <property type="project" value="TreeGrafter"/>
</dbReference>
<reference evidence="8 9" key="1">
    <citation type="submission" date="2018-06" db="EMBL/GenBank/DDBJ databases">
        <title>Genomic Encyclopedia of Archaeal and Bacterial Type Strains, Phase II (KMG-II): from individual species to whole genera.</title>
        <authorList>
            <person name="Goeker M."/>
        </authorList>
    </citation>
    <scope>NUCLEOTIDE SEQUENCE [LARGE SCALE GENOMIC DNA]</scope>
    <source>
        <strain evidence="8 9">DSM 15361</strain>
    </source>
</reference>
<dbReference type="GO" id="GO:0031119">
    <property type="term" value="P:tRNA pseudouridine synthesis"/>
    <property type="evidence" value="ECO:0007669"/>
    <property type="project" value="UniProtKB-UniRule"/>
</dbReference>
<dbReference type="HAMAP" id="MF_01080">
    <property type="entry name" value="TruB_bact"/>
    <property type="match status" value="1"/>
</dbReference>
<evidence type="ECO:0000256" key="1">
    <source>
        <dbReference type="ARBA" id="ARBA00000385"/>
    </source>
</evidence>
<proteinExistence type="inferred from homology"/>
<evidence type="ECO:0000256" key="2">
    <source>
        <dbReference type="ARBA" id="ARBA00005642"/>
    </source>
</evidence>
<evidence type="ECO:0000313" key="9">
    <source>
        <dbReference type="Proteomes" id="UP000249542"/>
    </source>
</evidence>
<dbReference type="Proteomes" id="UP000249542">
    <property type="component" value="Unassembled WGS sequence"/>
</dbReference>
<dbReference type="Pfam" id="PF01509">
    <property type="entry name" value="TruB_N"/>
    <property type="match status" value="1"/>
</dbReference>
<keyword evidence="9" id="KW-1185">Reference proteome</keyword>
<evidence type="ECO:0000259" key="7">
    <source>
        <dbReference type="Pfam" id="PF16198"/>
    </source>
</evidence>
<dbReference type="InterPro" id="IPR014780">
    <property type="entry name" value="tRNA_psdUridine_synth_TruB"/>
</dbReference>
<dbReference type="InterPro" id="IPR002501">
    <property type="entry name" value="PsdUridine_synth_N"/>
</dbReference>
<keyword evidence="3 5" id="KW-0819">tRNA processing</keyword>
<protein>
    <recommendedName>
        <fullName evidence="5">tRNA pseudouridine synthase B</fullName>
        <ecNumber evidence="5">5.4.99.25</ecNumber>
    </recommendedName>
    <alternativeName>
        <fullName evidence="5">tRNA pseudouridine(55) synthase</fullName>
        <shortName evidence="5">Psi55 synthase</shortName>
    </alternativeName>
    <alternativeName>
        <fullName evidence="5">tRNA pseudouridylate synthase</fullName>
    </alternativeName>
    <alternativeName>
        <fullName evidence="5">tRNA-uridine isomerase</fullName>
    </alternativeName>
</protein>
<dbReference type="GO" id="GO:0003723">
    <property type="term" value="F:RNA binding"/>
    <property type="evidence" value="ECO:0007669"/>
    <property type="project" value="InterPro"/>
</dbReference>